<dbReference type="EMBL" id="CAVMBE010000008">
    <property type="protein sequence ID" value="CAK3872783.1"/>
    <property type="molecule type" value="Genomic_DNA"/>
</dbReference>
<sequence>MSPSVCPDSEEDDEDELLQGDEDTSQQSLQSWVAGHAEKYDELSVPLNGQRSPGGTNSSELRRQIGAAGRALFDPASQQAFRSAPAMPSSTSPVLRRDKRRRATEVASEPVASPSRSVKRTKTMNQKTYGSTSSRTPRPADDENWKAFRNGDEPVAKTSQSAGFSDHSSGPNPSGGLPAGTIRQDFMDHEPNLMFRDTGSTNAFNESSEQRIMETVLTTGDARPTNDEPSANVTASDKQQDSSFPWSESAGATQSQSANNTNPPPGEPDICNAGEAKRDAEREMSATKPTVENEMVAALEEDSHRAEEPEVEARDDEIHVSLSERNEQQHKVPPKSSPIVEIPRHRAASATSSKDTPVSSRKESTPKKTRGRRRKTVGGDDQERKPELDPLNSDDKLIGLPKERYMPRPSRRRATDIVEPVDFSAVPERAAKKRRKTATTNVNDNKADAVSATTKQAESQTITPSIEEDDSRTEVPQGQSANPTFAADDKQAPPLHRRHTPIQPSVEPLSPPPPAEFEMPSPKKRDQSGRSNPSSTSRVVMGPPPLPPSSKKKLSRSKTTIFEDHVAFGGFRKSPTLSQQQAERAQSVLSETPNSASRARRYRTRPVVEDDDDEEDELAQDHTVDEEDPPPKERGRSTKAAAANKAAKSRVLADSEDEVDDLNAEQDGSVDGDDSPPRKRGRRAKAAVTKKGKQIGNILPDSEDQEEEEEGDFNDNKVEAEEIKGPPKKKRPGRPPEAKPQEEPKGNSADGGEDTTAPGPDPDKVNVPSSDTAAVSQGESSSSPSRAALERKDPNRQIENAAAKSDEAPTAKPSSTPTKPADAKTVHSPIKSSSGSGTQYRVGLSRKRKIPSLLKSIRPPKPSTTR</sequence>
<feature type="compositionally biased region" description="Polar residues" evidence="1">
    <location>
        <begin position="349"/>
        <end position="359"/>
    </location>
</feature>
<feature type="compositionally biased region" description="Basic residues" evidence="1">
    <location>
        <begin position="367"/>
        <end position="376"/>
    </location>
</feature>
<feature type="compositionally biased region" description="Basic and acidic residues" evidence="1">
    <location>
        <begin position="138"/>
        <end position="155"/>
    </location>
</feature>
<feature type="compositionally biased region" description="Polar residues" evidence="1">
    <location>
        <begin position="198"/>
        <end position="207"/>
    </location>
</feature>
<feature type="compositionally biased region" description="Acidic residues" evidence="1">
    <location>
        <begin position="8"/>
        <end position="24"/>
    </location>
</feature>
<feature type="compositionally biased region" description="Basic residues" evidence="1">
    <location>
        <begin position="678"/>
        <end position="693"/>
    </location>
</feature>
<feature type="compositionally biased region" description="Low complexity" evidence="1">
    <location>
        <begin position="810"/>
        <end position="820"/>
    </location>
</feature>
<feature type="compositionally biased region" description="Polar residues" evidence="1">
    <location>
        <begin position="123"/>
        <end position="136"/>
    </location>
</feature>
<feature type="compositionally biased region" description="Basic and acidic residues" evidence="1">
    <location>
        <begin position="275"/>
        <end position="285"/>
    </location>
</feature>
<feature type="compositionally biased region" description="Polar residues" evidence="1">
    <location>
        <begin position="474"/>
        <end position="483"/>
    </location>
</feature>
<feature type="compositionally biased region" description="Polar residues" evidence="1">
    <location>
        <begin position="575"/>
        <end position="597"/>
    </location>
</feature>
<dbReference type="Proteomes" id="UP001296104">
    <property type="component" value="Unassembled WGS sequence"/>
</dbReference>
<feature type="compositionally biased region" description="Acidic residues" evidence="1">
    <location>
        <begin position="609"/>
        <end position="618"/>
    </location>
</feature>
<feature type="compositionally biased region" description="Acidic residues" evidence="1">
    <location>
        <begin position="701"/>
        <end position="713"/>
    </location>
</feature>
<feature type="compositionally biased region" description="Acidic residues" evidence="1">
    <location>
        <begin position="654"/>
        <end position="674"/>
    </location>
</feature>
<protein>
    <submittedName>
        <fullName evidence="2">Uncharacterized protein</fullName>
    </submittedName>
</protein>
<comment type="caution">
    <text evidence="2">The sequence shown here is derived from an EMBL/GenBank/DDBJ whole genome shotgun (WGS) entry which is preliminary data.</text>
</comment>
<feature type="compositionally biased region" description="Polar residues" evidence="1">
    <location>
        <begin position="157"/>
        <end position="172"/>
    </location>
</feature>
<feature type="compositionally biased region" description="Polar residues" evidence="1">
    <location>
        <begin position="529"/>
        <end position="538"/>
    </location>
</feature>
<keyword evidence="3" id="KW-1185">Reference proteome</keyword>
<feature type="compositionally biased region" description="Polar residues" evidence="1">
    <location>
        <begin position="227"/>
        <end position="261"/>
    </location>
</feature>
<dbReference type="AlphaFoldDB" id="A0AAI9E5T4"/>
<feature type="compositionally biased region" description="Basic and acidic residues" evidence="1">
    <location>
        <begin position="734"/>
        <end position="745"/>
    </location>
</feature>
<accession>A0AAI9E5T4</accession>
<feature type="compositionally biased region" description="Basic and acidic residues" evidence="1">
    <location>
        <begin position="714"/>
        <end position="725"/>
    </location>
</feature>
<feature type="compositionally biased region" description="Polar residues" evidence="1">
    <location>
        <begin position="451"/>
        <end position="464"/>
    </location>
</feature>
<feature type="compositionally biased region" description="Polar residues" evidence="1">
    <location>
        <begin position="830"/>
        <end position="839"/>
    </location>
</feature>
<feature type="compositionally biased region" description="Basic and acidic residues" evidence="1">
    <location>
        <begin position="301"/>
        <end position="330"/>
    </location>
</feature>
<reference evidence="2" key="1">
    <citation type="submission" date="2023-11" db="EMBL/GenBank/DDBJ databases">
        <authorList>
            <person name="Alioto T."/>
            <person name="Alioto T."/>
            <person name="Gomez Garrido J."/>
        </authorList>
    </citation>
    <scope>NUCLEOTIDE SEQUENCE</scope>
</reference>
<name>A0AAI9E5T4_9PEZI</name>
<gene>
    <name evidence="2" type="ORF">LECACI_7A002014</name>
</gene>
<feature type="compositionally biased region" description="Basic and acidic residues" evidence="1">
    <location>
        <begin position="619"/>
        <end position="636"/>
    </location>
</feature>
<feature type="compositionally biased region" description="Polar residues" evidence="1">
    <location>
        <begin position="47"/>
        <end position="59"/>
    </location>
</feature>
<evidence type="ECO:0000313" key="3">
    <source>
        <dbReference type="Proteomes" id="UP001296104"/>
    </source>
</evidence>
<evidence type="ECO:0000256" key="1">
    <source>
        <dbReference type="SAM" id="MobiDB-lite"/>
    </source>
</evidence>
<organism evidence="2 3">
    <name type="scientific">Lecanosticta acicola</name>
    <dbReference type="NCBI Taxonomy" id="111012"/>
    <lineage>
        <taxon>Eukaryota</taxon>
        <taxon>Fungi</taxon>
        <taxon>Dikarya</taxon>
        <taxon>Ascomycota</taxon>
        <taxon>Pezizomycotina</taxon>
        <taxon>Dothideomycetes</taxon>
        <taxon>Dothideomycetidae</taxon>
        <taxon>Mycosphaerellales</taxon>
        <taxon>Mycosphaerellaceae</taxon>
        <taxon>Lecanosticta</taxon>
    </lineage>
</organism>
<feature type="compositionally biased region" description="Basic and acidic residues" evidence="1">
    <location>
        <begin position="377"/>
        <end position="406"/>
    </location>
</feature>
<evidence type="ECO:0000313" key="2">
    <source>
        <dbReference type="EMBL" id="CAK3872783.1"/>
    </source>
</evidence>
<feature type="region of interest" description="Disordered" evidence="1">
    <location>
        <begin position="1"/>
        <end position="866"/>
    </location>
</feature>
<proteinExistence type="predicted"/>
<feature type="compositionally biased region" description="Polar residues" evidence="1">
    <location>
        <begin position="767"/>
        <end position="785"/>
    </location>
</feature>